<evidence type="ECO:0000256" key="5">
    <source>
        <dbReference type="SAM" id="MobiDB-lite"/>
    </source>
</evidence>
<organism evidence="7">
    <name type="scientific">Ananas comosus var. bracteatus</name>
    <name type="common">red pineapple</name>
    <dbReference type="NCBI Taxonomy" id="296719"/>
    <lineage>
        <taxon>Eukaryota</taxon>
        <taxon>Viridiplantae</taxon>
        <taxon>Streptophyta</taxon>
        <taxon>Embryophyta</taxon>
        <taxon>Tracheophyta</taxon>
        <taxon>Spermatophyta</taxon>
        <taxon>Magnoliopsida</taxon>
        <taxon>Liliopsida</taxon>
        <taxon>Poales</taxon>
        <taxon>Bromeliaceae</taxon>
        <taxon>Bromelioideae</taxon>
        <taxon>Ananas</taxon>
    </lineage>
</organism>
<dbReference type="Pfam" id="PF02207">
    <property type="entry name" value="zf-UBR"/>
    <property type="match status" value="1"/>
</dbReference>
<dbReference type="InterPro" id="IPR013083">
    <property type="entry name" value="Znf_RING/FYVE/PHD"/>
</dbReference>
<dbReference type="EMBL" id="LR862136">
    <property type="protein sequence ID" value="CAD1843287.1"/>
    <property type="molecule type" value="Genomic_DNA"/>
</dbReference>
<dbReference type="InterPro" id="IPR040204">
    <property type="entry name" value="UBR7"/>
</dbReference>
<evidence type="ECO:0000256" key="1">
    <source>
        <dbReference type="ARBA" id="ARBA00022723"/>
    </source>
</evidence>
<keyword evidence="3" id="KW-0862">Zinc</keyword>
<dbReference type="GO" id="GO:0008270">
    <property type="term" value="F:zinc ion binding"/>
    <property type="evidence" value="ECO:0007669"/>
    <property type="project" value="UniProtKB-KW"/>
</dbReference>
<evidence type="ECO:0000259" key="6">
    <source>
        <dbReference type="PROSITE" id="PS51157"/>
    </source>
</evidence>
<dbReference type="FunFam" id="3.30.40.10:FF:000439">
    <property type="entry name" value="Putative E3 ubiquitin-protein ligase UBR7"/>
    <property type="match status" value="1"/>
</dbReference>
<gene>
    <name evidence="7" type="ORF">CB5_LOCUS26498</name>
</gene>
<dbReference type="PANTHER" id="PTHR13513:SF9">
    <property type="entry name" value="E3 UBIQUITIN-PROTEIN LIGASE UBR7-RELATED"/>
    <property type="match status" value="1"/>
</dbReference>
<evidence type="ECO:0000256" key="4">
    <source>
        <dbReference type="PROSITE-ProRule" id="PRU00508"/>
    </source>
</evidence>
<dbReference type="SMART" id="SM00249">
    <property type="entry name" value="PHD"/>
    <property type="match status" value="1"/>
</dbReference>
<dbReference type="PANTHER" id="PTHR13513">
    <property type="entry name" value="E3 UBIQUITIN-PROTEIN LIGASE UBR7"/>
    <property type="match status" value="1"/>
</dbReference>
<dbReference type="InterPro" id="IPR003126">
    <property type="entry name" value="Znf_UBR"/>
</dbReference>
<dbReference type="InterPro" id="IPR047506">
    <property type="entry name" value="UBR7-like_UBR-box"/>
</dbReference>
<feature type="zinc finger region" description="UBR-type" evidence="4">
    <location>
        <begin position="39"/>
        <end position="109"/>
    </location>
</feature>
<evidence type="ECO:0000256" key="3">
    <source>
        <dbReference type="ARBA" id="ARBA00022833"/>
    </source>
</evidence>
<dbReference type="GO" id="GO:0061630">
    <property type="term" value="F:ubiquitin protein ligase activity"/>
    <property type="evidence" value="ECO:0007669"/>
    <property type="project" value="InterPro"/>
</dbReference>
<evidence type="ECO:0000256" key="2">
    <source>
        <dbReference type="ARBA" id="ARBA00022771"/>
    </source>
</evidence>
<dbReference type="CDD" id="cd19677">
    <property type="entry name" value="UBR-box_UBR7"/>
    <property type="match status" value="1"/>
</dbReference>
<dbReference type="GO" id="GO:0005737">
    <property type="term" value="C:cytoplasm"/>
    <property type="evidence" value="ECO:0007669"/>
    <property type="project" value="TreeGrafter"/>
</dbReference>
<feature type="domain" description="UBR-type" evidence="6">
    <location>
        <begin position="39"/>
        <end position="109"/>
    </location>
</feature>
<dbReference type="CDD" id="cd15542">
    <property type="entry name" value="PHD_UBR7"/>
    <property type="match status" value="1"/>
</dbReference>
<protein>
    <recommendedName>
        <fullName evidence="6">UBR-type domain-containing protein</fullName>
    </recommendedName>
</protein>
<dbReference type="InterPro" id="IPR001965">
    <property type="entry name" value="Znf_PHD"/>
</dbReference>
<feature type="compositionally biased region" description="Polar residues" evidence="5">
    <location>
        <begin position="223"/>
        <end position="232"/>
    </location>
</feature>
<accession>A0A6V7QK48</accession>
<dbReference type="PROSITE" id="PS51157">
    <property type="entry name" value="ZF_UBR"/>
    <property type="match status" value="1"/>
</dbReference>
<feature type="region of interest" description="Disordered" evidence="5">
    <location>
        <begin position="212"/>
        <end position="235"/>
    </location>
</feature>
<reference evidence="7" key="1">
    <citation type="submission" date="2020-07" db="EMBL/GenBank/DDBJ databases">
        <authorList>
            <person name="Lin J."/>
        </authorList>
    </citation>
    <scope>NUCLEOTIDE SEQUENCE</scope>
</reference>
<keyword evidence="1" id="KW-0479">Metal-binding</keyword>
<dbReference type="SUPFAM" id="SSF57903">
    <property type="entry name" value="FYVE/PHD zinc finger"/>
    <property type="match status" value="1"/>
</dbReference>
<dbReference type="SMART" id="SM00396">
    <property type="entry name" value="ZnF_UBR1"/>
    <property type="match status" value="1"/>
</dbReference>
<dbReference type="InterPro" id="IPR011011">
    <property type="entry name" value="Znf_FYVE_PHD"/>
</dbReference>
<sequence>MDDAFEDEAEPTITIGEYIDEIEAAEREADLVLGGDEGNECTYASGYMKRQAIFSCLTCVPGGNAGVCTACSLTCHDGHEIVELWTKRKFRCDCGNSKFGDFVCKLYANKDPENPENSYNHNFKGAYCTCGRPYPDPDTEEQVEMIQCCICEDWFHENHLGLNSIDEIPRDDEGETLYEDFICQKCAVTFSFLKLYPPSIWASPKQKNALHISSDDPNVLEHGSSSSSNPENIDNGVVVRKISENDLNTDSKCENVSNEDSICSKITDNNTTLMEPKTSDHNVELDLKCSLEVDINATTLELDREGPLFLSRKWRDVLCKCQACTNFYSQKGVAYLIDQEDSIEEYEKMAKQKRAKTLEQQKGAELNFLNNLNHIQKIEILGALTDMEDEFRSFLQSYDSSKPVTSEDIRGIFENLAKKKKQRFS</sequence>
<proteinExistence type="predicted"/>
<evidence type="ECO:0000313" key="7">
    <source>
        <dbReference type="EMBL" id="CAD1843287.1"/>
    </source>
</evidence>
<dbReference type="Gene3D" id="3.30.40.10">
    <property type="entry name" value="Zinc/RING finger domain, C3HC4 (zinc finger)"/>
    <property type="match status" value="1"/>
</dbReference>
<dbReference type="AlphaFoldDB" id="A0A6V7QK48"/>
<keyword evidence="2" id="KW-0863">Zinc-finger</keyword>
<name>A0A6V7QK48_ANACO</name>